<keyword evidence="7" id="KW-1185">Reference proteome</keyword>
<dbReference type="Proteomes" id="UP000031443">
    <property type="component" value="Unassembled WGS sequence"/>
</dbReference>
<dbReference type="Pfam" id="PF05049">
    <property type="entry name" value="IIGP"/>
    <property type="match status" value="1"/>
</dbReference>
<evidence type="ECO:0000313" key="7">
    <source>
        <dbReference type="Proteomes" id="UP000031443"/>
    </source>
</evidence>
<gene>
    <name evidence="6" type="ORF">UY3_00026</name>
</gene>
<dbReference type="GO" id="GO:0005525">
    <property type="term" value="F:GTP binding"/>
    <property type="evidence" value="ECO:0007669"/>
    <property type="project" value="UniProtKB-KW"/>
</dbReference>
<organism evidence="6 7">
    <name type="scientific">Chelonia mydas</name>
    <name type="common">Green sea-turtle</name>
    <name type="synonym">Chelonia agassizi</name>
    <dbReference type="NCBI Taxonomy" id="8469"/>
    <lineage>
        <taxon>Eukaryota</taxon>
        <taxon>Metazoa</taxon>
        <taxon>Chordata</taxon>
        <taxon>Craniata</taxon>
        <taxon>Vertebrata</taxon>
        <taxon>Euteleostomi</taxon>
        <taxon>Archelosauria</taxon>
        <taxon>Testudinata</taxon>
        <taxon>Testudines</taxon>
        <taxon>Cryptodira</taxon>
        <taxon>Durocryptodira</taxon>
        <taxon>Americhelydia</taxon>
        <taxon>Chelonioidea</taxon>
        <taxon>Cheloniidae</taxon>
        <taxon>Chelonia</taxon>
    </lineage>
</organism>
<protein>
    <submittedName>
        <fullName evidence="6">Interferon-inducible GTPase 5</fullName>
    </submittedName>
</protein>
<reference evidence="7" key="1">
    <citation type="journal article" date="2013" name="Nat. Genet.">
        <title>The draft genomes of soft-shell turtle and green sea turtle yield insights into the development and evolution of the turtle-specific body plan.</title>
        <authorList>
            <person name="Wang Z."/>
            <person name="Pascual-Anaya J."/>
            <person name="Zadissa A."/>
            <person name="Li W."/>
            <person name="Niimura Y."/>
            <person name="Huang Z."/>
            <person name="Li C."/>
            <person name="White S."/>
            <person name="Xiong Z."/>
            <person name="Fang D."/>
            <person name="Wang B."/>
            <person name="Ming Y."/>
            <person name="Chen Y."/>
            <person name="Zheng Y."/>
            <person name="Kuraku S."/>
            <person name="Pignatelli M."/>
            <person name="Herrero J."/>
            <person name="Beal K."/>
            <person name="Nozawa M."/>
            <person name="Li Q."/>
            <person name="Wang J."/>
            <person name="Zhang H."/>
            <person name="Yu L."/>
            <person name="Shigenobu S."/>
            <person name="Wang J."/>
            <person name="Liu J."/>
            <person name="Flicek P."/>
            <person name="Searle S."/>
            <person name="Wang J."/>
            <person name="Kuratani S."/>
            <person name="Yin Y."/>
            <person name="Aken B."/>
            <person name="Zhang G."/>
            <person name="Irie N."/>
        </authorList>
    </citation>
    <scope>NUCLEOTIDE SEQUENCE [LARGE SCALE GENOMIC DNA]</scope>
</reference>
<evidence type="ECO:0000313" key="6">
    <source>
        <dbReference type="EMBL" id="EMP42699.1"/>
    </source>
</evidence>
<evidence type="ECO:0000256" key="1">
    <source>
        <dbReference type="ARBA" id="ARBA00005429"/>
    </source>
</evidence>
<proteinExistence type="inferred from homology"/>
<keyword evidence="2" id="KW-0547">Nucleotide-binding</keyword>
<evidence type="ECO:0000259" key="5">
    <source>
        <dbReference type="PROSITE" id="PS51716"/>
    </source>
</evidence>
<dbReference type="InterPro" id="IPR051515">
    <property type="entry name" value="IRG"/>
</dbReference>
<feature type="domain" description="IRG-type G" evidence="5">
    <location>
        <begin position="3"/>
        <end position="179"/>
    </location>
</feature>
<evidence type="ECO:0000256" key="2">
    <source>
        <dbReference type="ARBA" id="ARBA00022741"/>
    </source>
</evidence>
<keyword evidence="4" id="KW-0342">GTP-binding</keyword>
<comment type="similarity">
    <text evidence="1">Belongs to the TRAFAC class dynamin-like GTPase superfamily. IRG family.</text>
</comment>
<dbReference type="GO" id="GO:0016020">
    <property type="term" value="C:membrane"/>
    <property type="evidence" value="ECO:0007669"/>
    <property type="project" value="InterPro"/>
</dbReference>
<dbReference type="AlphaFoldDB" id="M7BZQ1"/>
<dbReference type="PANTHER" id="PTHR32341">
    <property type="entry name" value="INTERFERON-INDUCIBLE GTPASE"/>
    <property type="match status" value="1"/>
</dbReference>
<sequence length="344" mass="38708">MNRRFDVAVIGKAGAGASSFINAIKDLKNDDTGAAQIALVGNRTNRWPTSYRHPRDPKLYFCDMPEISCSDFKADKYFEQAGFAVYDLFIIIASEPFMYIHTELAKEIQKRGKSFYFVCSKVDDVSYEMDEENNLLRIRKECTERLQIAGLTDHEVFLISSSRPSCYDFPLLKETLFNKIFSQEREKLLDISQTTLQKKKTIKLMPAIGNSIRAGGVATLVWLGPFDNYDAAIVIDIIKGYYKDFGLDDSSLSTLAGQVGKDVKDLKAVMTCPQASEITTNYISNLLIEFTPIESKVLRWVPVIGGAFCMARTGGVMVRFLNDLTENTNSVLRKALEGEERKSK</sequence>
<dbReference type="InterPro" id="IPR030385">
    <property type="entry name" value="G_IRG_dom"/>
</dbReference>
<keyword evidence="3" id="KW-0378">Hydrolase</keyword>
<dbReference type="Gene3D" id="3.40.50.300">
    <property type="entry name" value="P-loop containing nucleotide triphosphate hydrolases"/>
    <property type="match status" value="1"/>
</dbReference>
<dbReference type="SUPFAM" id="SSF52540">
    <property type="entry name" value="P-loop containing nucleoside triphosphate hydrolases"/>
    <property type="match status" value="1"/>
</dbReference>
<dbReference type="InterPro" id="IPR007743">
    <property type="entry name" value="Immunity-related_GTPase-like"/>
</dbReference>
<dbReference type="GO" id="GO:0016787">
    <property type="term" value="F:hydrolase activity"/>
    <property type="evidence" value="ECO:0007669"/>
    <property type="project" value="UniProtKB-KW"/>
</dbReference>
<evidence type="ECO:0000256" key="4">
    <source>
        <dbReference type="ARBA" id="ARBA00023134"/>
    </source>
</evidence>
<name>M7BZQ1_CHEMY</name>
<dbReference type="PROSITE" id="PS51716">
    <property type="entry name" value="G_IRG"/>
    <property type="match status" value="1"/>
</dbReference>
<dbReference type="EMBL" id="KB532667">
    <property type="protein sequence ID" value="EMP42699.1"/>
    <property type="molecule type" value="Genomic_DNA"/>
</dbReference>
<dbReference type="eggNOG" id="ENOG502QS9R">
    <property type="taxonomic scope" value="Eukaryota"/>
</dbReference>
<dbReference type="PANTHER" id="PTHR32341:SF10">
    <property type="entry name" value="INTERFERON-INDUCIBLE GTPASE 5"/>
    <property type="match status" value="1"/>
</dbReference>
<accession>M7BZQ1</accession>
<dbReference type="InterPro" id="IPR027417">
    <property type="entry name" value="P-loop_NTPase"/>
</dbReference>
<dbReference type="FunFam" id="3.40.50.300:FF:000541">
    <property type="entry name" value="Immunity related GTPase M"/>
    <property type="match status" value="1"/>
</dbReference>
<evidence type="ECO:0000256" key="3">
    <source>
        <dbReference type="ARBA" id="ARBA00022801"/>
    </source>
</evidence>